<dbReference type="Proteomes" id="UP000034333">
    <property type="component" value="Unassembled WGS sequence"/>
</dbReference>
<sequence length="88" mass="9905">MKANFAKVAEDAHCLVRNVGGRDEQVAVAGAVRSARGAGRWVQWLCGALRRTHPPTRPRDRTCRDCRADHQEPRDDHRGVREGARAHR</sequence>
<evidence type="ECO:0000313" key="3">
    <source>
        <dbReference type="Proteomes" id="UP000034333"/>
    </source>
</evidence>
<comment type="caution">
    <text evidence="2">The sequence shown here is derived from an EMBL/GenBank/DDBJ whole genome shotgun (WGS) entry which is preliminary data.</text>
</comment>
<evidence type="ECO:0000313" key="2">
    <source>
        <dbReference type="EMBL" id="KKQ40886.1"/>
    </source>
</evidence>
<reference evidence="2 3" key="1">
    <citation type="journal article" date="2015" name="Nature">
        <title>rRNA introns, odd ribosomes, and small enigmatic genomes across a large radiation of phyla.</title>
        <authorList>
            <person name="Brown C.T."/>
            <person name="Hug L.A."/>
            <person name="Thomas B.C."/>
            <person name="Sharon I."/>
            <person name="Castelle C.J."/>
            <person name="Singh A."/>
            <person name="Wilkins M.J."/>
            <person name="Williams K.H."/>
            <person name="Banfield J.F."/>
        </authorList>
    </citation>
    <scope>NUCLEOTIDE SEQUENCE [LARGE SCALE GENOMIC DNA]</scope>
</reference>
<dbReference type="EMBL" id="LBTN01000011">
    <property type="protein sequence ID" value="KKQ40886.1"/>
    <property type="molecule type" value="Genomic_DNA"/>
</dbReference>
<dbReference type="AlphaFoldDB" id="A0A0G0KJV8"/>
<evidence type="ECO:0000256" key="1">
    <source>
        <dbReference type="SAM" id="MobiDB-lite"/>
    </source>
</evidence>
<proteinExistence type="predicted"/>
<gene>
    <name evidence="2" type="ORF">US58_C0011G0013</name>
</gene>
<feature type="non-terminal residue" evidence="2">
    <location>
        <position position="88"/>
    </location>
</feature>
<name>A0A0G0KJV8_9BACT</name>
<organism evidence="2 3">
    <name type="scientific">Candidatus Magasanikbacteria bacterium GW2011_GWA2_37_8</name>
    <dbReference type="NCBI Taxonomy" id="1619036"/>
    <lineage>
        <taxon>Bacteria</taxon>
        <taxon>Candidatus Magasanikiibacteriota</taxon>
    </lineage>
</organism>
<feature type="compositionally biased region" description="Basic and acidic residues" evidence="1">
    <location>
        <begin position="57"/>
        <end position="88"/>
    </location>
</feature>
<accession>A0A0G0KJV8</accession>
<protein>
    <submittedName>
        <fullName evidence="2">Uncharacterized protein</fullName>
    </submittedName>
</protein>
<feature type="region of interest" description="Disordered" evidence="1">
    <location>
        <begin position="51"/>
        <end position="88"/>
    </location>
</feature>